<dbReference type="PANTHER" id="PTHR31528">
    <property type="entry name" value="4-AMINO-5-HYDROXYMETHYL-2-METHYLPYRIMIDINE PHOSPHATE SYNTHASE THI11-RELATED"/>
    <property type="match status" value="1"/>
</dbReference>
<dbReference type="RefSeq" id="WP_289584967.1">
    <property type="nucleotide sequence ID" value="NZ_JBHSFT010000002.1"/>
</dbReference>
<sequence length="337" mass="37950">MKKLSIIVGILISFISLSACGNEKEESIAEDNKNVKETNTVSIMLDWYPNAVHSYLYVAEEKGYFEEEGIDVDIQFPANPTDPLSLAASGNVTMGLYYQPDVIAARANENIPVKSVAAIVREPLNHIVYRSDDPVNSPKDLEGKQVGYPGIPVNEAIVQTIVEHDGGDYEKVDMLNVEFELGSSLISEQVDAVSGMYVNHEVPVLRSEGYDIDFINPVDYGVPHFYEIVAVTSDETWEEEQKNIEAFWRAARKGYDFMIENEEEALQILLDHQDEGNFPLEKEIETESLSILLPKMESEQGFGSQEKASWEETAKWLKEYGVIKEIPNIDDIFINIE</sequence>
<dbReference type="Pfam" id="PF09084">
    <property type="entry name" value="NMT1"/>
    <property type="match status" value="1"/>
</dbReference>
<gene>
    <name evidence="3" type="ORF">ACFO3P_02795</name>
</gene>
<dbReference type="Gene3D" id="3.40.190.10">
    <property type="entry name" value="Periplasmic binding protein-like II"/>
    <property type="match status" value="2"/>
</dbReference>
<organism evidence="3 4">
    <name type="scientific">Oceanobacillus aidingensis</name>
    <dbReference type="NCBI Taxonomy" id="645964"/>
    <lineage>
        <taxon>Bacteria</taxon>
        <taxon>Bacillati</taxon>
        <taxon>Bacillota</taxon>
        <taxon>Bacilli</taxon>
        <taxon>Bacillales</taxon>
        <taxon>Bacillaceae</taxon>
        <taxon>Oceanobacillus</taxon>
    </lineage>
</organism>
<dbReference type="EMBL" id="JBHSFT010000002">
    <property type="protein sequence ID" value="MFC4661148.1"/>
    <property type="molecule type" value="Genomic_DNA"/>
</dbReference>
<keyword evidence="1" id="KW-0732">Signal</keyword>
<dbReference type="PROSITE" id="PS51257">
    <property type="entry name" value="PROKAR_LIPOPROTEIN"/>
    <property type="match status" value="1"/>
</dbReference>
<evidence type="ECO:0000259" key="2">
    <source>
        <dbReference type="Pfam" id="PF09084"/>
    </source>
</evidence>
<feature type="signal peptide" evidence="1">
    <location>
        <begin position="1"/>
        <end position="21"/>
    </location>
</feature>
<feature type="chain" id="PRO_5047342696" evidence="1">
    <location>
        <begin position="22"/>
        <end position="337"/>
    </location>
</feature>
<proteinExistence type="predicted"/>
<dbReference type="SUPFAM" id="SSF53850">
    <property type="entry name" value="Periplasmic binding protein-like II"/>
    <property type="match status" value="1"/>
</dbReference>
<dbReference type="PANTHER" id="PTHR31528:SF3">
    <property type="entry name" value="THIAMINE BIOSYNTHESIS PROTEIN HI_0357-RELATED"/>
    <property type="match status" value="1"/>
</dbReference>
<feature type="domain" description="SsuA/THI5-like" evidence="2">
    <location>
        <begin position="50"/>
        <end position="265"/>
    </location>
</feature>
<evidence type="ECO:0000313" key="4">
    <source>
        <dbReference type="Proteomes" id="UP001595988"/>
    </source>
</evidence>
<comment type="caution">
    <text evidence="3">The sequence shown here is derived from an EMBL/GenBank/DDBJ whole genome shotgun (WGS) entry which is preliminary data.</text>
</comment>
<reference evidence="4" key="1">
    <citation type="journal article" date="2019" name="Int. J. Syst. Evol. Microbiol.">
        <title>The Global Catalogue of Microorganisms (GCM) 10K type strain sequencing project: providing services to taxonomists for standard genome sequencing and annotation.</title>
        <authorList>
            <consortium name="The Broad Institute Genomics Platform"/>
            <consortium name="The Broad Institute Genome Sequencing Center for Infectious Disease"/>
            <person name="Wu L."/>
            <person name="Ma J."/>
        </authorList>
    </citation>
    <scope>NUCLEOTIDE SEQUENCE [LARGE SCALE GENOMIC DNA]</scope>
    <source>
        <strain evidence="4">CCUG 37257</strain>
    </source>
</reference>
<keyword evidence="4" id="KW-1185">Reference proteome</keyword>
<name>A0ABV9JU69_9BACI</name>
<accession>A0ABV9JU69</accession>
<dbReference type="InterPro" id="IPR015168">
    <property type="entry name" value="SsuA/THI5"/>
</dbReference>
<protein>
    <submittedName>
        <fullName evidence="3">ABC transporter substrate-binding protein</fullName>
    </submittedName>
</protein>
<dbReference type="Proteomes" id="UP001595988">
    <property type="component" value="Unassembled WGS sequence"/>
</dbReference>
<evidence type="ECO:0000313" key="3">
    <source>
        <dbReference type="EMBL" id="MFC4661148.1"/>
    </source>
</evidence>
<dbReference type="InterPro" id="IPR027939">
    <property type="entry name" value="NMT1/THI5"/>
</dbReference>
<evidence type="ECO:0000256" key="1">
    <source>
        <dbReference type="SAM" id="SignalP"/>
    </source>
</evidence>